<gene>
    <name evidence="1" type="ORF">J8380_15495</name>
</gene>
<protein>
    <submittedName>
        <fullName evidence="1">Uncharacterized protein</fullName>
    </submittedName>
</protein>
<name>A0ABX7X7Q5_9GAMM</name>
<proteinExistence type="predicted"/>
<dbReference type="RefSeq" id="WP_210226459.1">
    <property type="nucleotide sequence ID" value="NZ_CP072800.1"/>
</dbReference>
<evidence type="ECO:0000313" key="1">
    <source>
        <dbReference type="EMBL" id="QTR49620.1"/>
    </source>
</evidence>
<reference evidence="1 2" key="1">
    <citation type="submission" date="2021-04" db="EMBL/GenBank/DDBJ databases">
        <title>Genomics, taxonomy and metabolism of representatives of sulfur bacteria of the genus Thiothrix: Thiothrix fructosivorans QT, Thiothrix unzii A1T and three new species, Thiothrix subterranea sp. nov., Thiothrix litoralis sp. nov. and 'Candidatus Thiothrix anitrata' sp. nov.</title>
        <authorList>
            <person name="Ravin N.V."/>
            <person name="Smolyakov D."/>
            <person name="Rudenko T.S."/>
            <person name="Mardanov A.V."/>
            <person name="Beletsky A.V."/>
            <person name="Markov N.D."/>
            <person name="Fomenkov A.I."/>
            <person name="Roberts R.J."/>
            <person name="Karnachuk O.V."/>
            <person name="Novikov A."/>
            <person name="Grabovich M.Y."/>
        </authorList>
    </citation>
    <scope>NUCLEOTIDE SEQUENCE [LARGE SCALE GENOMIC DNA]</scope>
    <source>
        <strain evidence="1 2">A52</strain>
    </source>
</reference>
<dbReference type="EMBL" id="CP072800">
    <property type="protein sequence ID" value="QTR49620.1"/>
    <property type="molecule type" value="Genomic_DNA"/>
</dbReference>
<accession>A0ABX7X7Q5</accession>
<keyword evidence="2" id="KW-1185">Reference proteome</keyword>
<sequence length="239" mass="28310">MNNVKNVMPDDRGQADAFGEIIEFIVDLIKCEEGFEDFILSHRDHNELTAYFLKTYPISPESLTLPLQRKIVLDGLEYLKHLQTYRDFQLLRDQKLVIEAFEDRKIPREYLIAFAKPIDFHPKDCVALQDWPERRKLVDEGSARLENAGQFIQRLFDEKLYDEEKFGKLYLFDLRTINPKLYQALVQWQKRTGRKLLDNKKDEIDELLAKNKDVPLDFHDTSRLSSARWRRQQHKAAAV</sequence>
<organism evidence="1 2">
    <name type="scientific">Candidatus Thiothrix anitrata</name>
    <dbReference type="NCBI Taxonomy" id="2823902"/>
    <lineage>
        <taxon>Bacteria</taxon>
        <taxon>Pseudomonadati</taxon>
        <taxon>Pseudomonadota</taxon>
        <taxon>Gammaproteobacteria</taxon>
        <taxon>Thiotrichales</taxon>
        <taxon>Thiotrichaceae</taxon>
        <taxon>Thiothrix</taxon>
    </lineage>
</organism>
<dbReference type="Proteomes" id="UP000672027">
    <property type="component" value="Chromosome"/>
</dbReference>
<evidence type="ECO:0000313" key="2">
    <source>
        <dbReference type="Proteomes" id="UP000672027"/>
    </source>
</evidence>